<dbReference type="InterPro" id="IPR036388">
    <property type="entry name" value="WH-like_DNA-bd_sf"/>
</dbReference>
<dbReference type="SUPFAM" id="SSF46785">
    <property type="entry name" value="Winged helix' DNA-binding domain"/>
    <property type="match status" value="1"/>
</dbReference>
<evidence type="ECO:0000313" key="4">
    <source>
        <dbReference type="Proteomes" id="UP000004221"/>
    </source>
</evidence>
<reference evidence="3 4" key="1">
    <citation type="journal article" date="2012" name="ISME J.">
        <title>Nitrification expanded: discovery, physiology and genomics of a nitrite-oxidizing bacterium from the phylum Chloroflexi.</title>
        <authorList>
            <person name="Sorokin D.Y."/>
            <person name="Lucker S."/>
            <person name="Vejmelkova D."/>
            <person name="Kostrikina N.A."/>
            <person name="Kleerebezem R."/>
            <person name="Rijpstra W.I."/>
            <person name="Damste J.S."/>
            <person name="Le Paslier D."/>
            <person name="Muyzer G."/>
            <person name="Wagner M."/>
            <person name="van Loosdrecht M.C."/>
            <person name="Daims H."/>
        </authorList>
    </citation>
    <scope>NUCLEOTIDE SEQUENCE [LARGE SCALE GENOMIC DNA]</scope>
    <source>
        <strain evidence="4">none</strain>
    </source>
</reference>
<keyword evidence="4" id="KW-1185">Reference proteome</keyword>
<comment type="caution">
    <text evidence="3">The sequence shown here is derived from an EMBL/GenBank/DDBJ whole genome shotgun (WGS) entry which is preliminary data.</text>
</comment>
<feature type="region of interest" description="Disordered" evidence="1">
    <location>
        <begin position="191"/>
        <end position="212"/>
    </location>
</feature>
<evidence type="ECO:0000313" key="3">
    <source>
        <dbReference type="EMBL" id="CCF85644.1"/>
    </source>
</evidence>
<dbReference type="OrthoDB" id="155736at2"/>
<protein>
    <submittedName>
        <fullName evidence="3">Putative Transcriptional regulator, PadR-like family</fullName>
    </submittedName>
</protein>
<dbReference type="InterPro" id="IPR005149">
    <property type="entry name" value="Tscrpt_reg_PadR_N"/>
</dbReference>
<dbReference type="AlphaFoldDB" id="I4ELT2"/>
<dbReference type="InterPro" id="IPR052509">
    <property type="entry name" value="Metal_resp_DNA-bind_regulator"/>
</dbReference>
<dbReference type="Pfam" id="PF03551">
    <property type="entry name" value="PadR"/>
    <property type="match status" value="1"/>
</dbReference>
<dbReference type="RefSeq" id="WP_008480697.1">
    <property type="nucleotide sequence ID" value="NZ_CAGS01000479.1"/>
</dbReference>
<name>I4ELT2_9BACT</name>
<evidence type="ECO:0000256" key="1">
    <source>
        <dbReference type="SAM" id="MobiDB-lite"/>
    </source>
</evidence>
<sequence>MVNAKQLMLLGLLLERPMYGQQIREVIERHHHVFAEHIKKPTIYYQLGRLTHESYLEARQEIVEAPGTGLAHDELAPREREVYHITAKGRAYFSQLLREALSSHNAQLSDLDACLFFLDQLPPAETIALLTERYERLAGERAAIGYHVRAEQIQDRAHRLVTDHQLALLDAELGWLARTLIQLQAEAASTGTTLVPGPGGREPAAHSFQPQE</sequence>
<feature type="domain" description="Transcription regulator PadR N-terminal" evidence="2">
    <location>
        <begin position="9"/>
        <end position="94"/>
    </location>
</feature>
<accession>I4ELT2</accession>
<dbReference type="Proteomes" id="UP000004221">
    <property type="component" value="Unassembled WGS sequence"/>
</dbReference>
<dbReference type="PANTHER" id="PTHR33169:SF14">
    <property type="entry name" value="TRANSCRIPTIONAL REGULATOR RV3488"/>
    <property type="match status" value="1"/>
</dbReference>
<dbReference type="InterPro" id="IPR036390">
    <property type="entry name" value="WH_DNA-bd_sf"/>
</dbReference>
<organism evidence="3 4">
    <name type="scientific">Nitrolancea hollandica Lb</name>
    <dbReference type="NCBI Taxonomy" id="1129897"/>
    <lineage>
        <taxon>Bacteria</taxon>
        <taxon>Pseudomonadati</taxon>
        <taxon>Thermomicrobiota</taxon>
        <taxon>Thermomicrobia</taxon>
        <taxon>Sphaerobacterales</taxon>
        <taxon>Sphaerobacterineae</taxon>
        <taxon>Sphaerobacteraceae</taxon>
        <taxon>Nitrolancea</taxon>
    </lineage>
</organism>
<dbReference type="EMBL" id="CAGS01000479">
    <property type="protein sequence ID" value="CCF85644.1"/>
    <property type="molecule type" value="Genomic_DNA"/>
</dbReference>
<dbReference type="PANTHER" id="PTHR33169">
    <property type="entry name" value="PADR-FAMILY TRANSCRIPTIONAL REGULATOR"/>
    <property type="match status" value="1"/>
</dbReference>
<dbReference type="Gene3D" id="1.10.10.10">
    <property type="entry name" value="Winged helix-like DNA-binding domain superfamily/Winged helix DNA-binding domain"/>
    <property type="match status" value="1"/>
</dbReference>
<evidence type="ECO:0000259" key="2">
    <source>
        <dbReference type="Pfam" id="PF03551"/>
    </source>
</evidence>
<proteinExistence type="predicted"/>
<gene>
    <name evidence="3" type="ORF">NITHO_530002</name>
</gene>